<sequence length="98" mass="11306">MSWCGEQRLHIRSDPSVVNMGVKVLQCFPFYRHGKEHRKGRLCPPQAVPSVEMKPEFSCNSWACDSEGDGGTRRVYYSQKARISYRHQMEGHVIDATY</sequence>
<name>A0ABD1K5X7_9TELE</name>
<protein>
    <submittedName>
        <fullName evidence="1">Uncharacterized protein</fullName>
    </submittedName>
</protein>
<dbReference type="AlphaFoldDB" id="A0ABD1K5X7"/>
<reference evidence="1 2" key="1">
    <citation type="submission" date="2024-09" db="EMBL/GenBank/DDBJ databases">
        <title>A chromosome-level genome assembly of Gray's grenadier anchovy, Coilia grayii.</title>
        <authorList>
            <person name="Fu Z."/>
        </authorList>
    </citation>
    <scope>NUCLEOTIDE SEQUENCE [LARGE SCALE GENOMIC DNA]</scope>
    <source>
        <strain evidence="1">G4</strain>
        <tissue evidence="1">Muscle</tissue>
    </source>
</reference>
<comment type="caution">
    <text evidence="1">The sequence shown here is derived from an EMBL/GenBank/DDBJ whole genome shotgun (WGS) entry which is preliminary data.</text>
</comment>
<accession>A0ABD1K5X7</accession>
<proteinExistence type="predicted"/>
<evidence type="ECO:0000313" key="2">
    <source>
        <dbReference type="Proteomes" id="UP001591681"/>
    </source>
</evidence>
<gene>
    <name evidence="1" type="ORF">ACEWY4_009269</name>
</gene>
<keyword evidence="2" id="KW-1185">Reference proteome</keyword>
<evidence type="ECO:0000313" key="1">
    <source>
        <dbReference type="EMBL" id="KAL2094550.1"/>
    </source>
</evidence>
<dbReference type="Proteomes" id="UP001591681">
    <property type="component" value="Unassembled WGS sequence"/>
</dbReference>
<dbReference type="EMBL" id="JBHFQA010000008">
    <property type="protein sequence ID" value="KAL2094550.1"/>
    <property type="molecule type" value="Genomic_DNA"/>
</dbReference>
<organism evidence="1 2">
    <name type="scientific">Coilia grayii</name>
    <name type="common">Gray's grenadier anchovy</name>
    <dbReference type="NCBI Taxonomy" id="363190"/>
    <lineage>
        <taxon>Eukaryota</taxon>
        <taxon>Metazoa</taxon>
        <taxon>Chordata</taxon>
        <taxon>Craniata</taxon>
        <taxon>Vertebrata</taxon>
        <taxon>Euteleostomi</taxon>
        <taxon>Actinopterygii</taxon>
        <taxon>Neopterygii</taxon>
        <taxon>Teleostei</taxon>
        <taxon>Clupei</taxon>
        <taxon>Clupeiformes</taxon>
        <taxon>Clupeoidei</taxon>
        <taxon>Engraulidae</taxon>
        <taxon>Coilinae</taxon>
        <taxon>Coilia</taxon>
    </lineage>
</organism>